<dbReference type="RefSeq" id="WP_168040856.1">
    <property type="nucleotide sequence ID" value="NZ_JAAEDK010000013.1"/>
</dbReference>
<feature type="transmembrane region" description="Helical" evidence="1">
    <location>
        <begin position="43"/>
        <end position="63"/>
    </location>
</feature>
<dbReference type="EMBL" id="JAAEDK010000013">
    <property type="protein sequence ID" value="MBR0659036.1"/>
    <property type="molecule type" value="Genomic_DNA"/>
</dbReference>
<reference evidence="2" key="3">
    <citation type="journal article" date="2021" name="Syst. Appl. Microbiol.">
        <title>Roseomonas hellenica sp. nov., isolated from roots of wild-growing Alkanna tinctoria.</title>
        <authorList>
            <person name="Rat A."/>
            <person name="Naranjo H.D."/>
            <person name="Lebbe L."/>
            <person name="Cnockaert M."/>
            <person name="Krigas N."/>
            <person name="Grigoriadou K."/>
            <person name="Maloupa E."/>
            <person name="Willems A."/>
        </authorList>
    </citation>
    <scope>NUCLEOTIDE SEQUENCE</scope>
    <source>
        <strain evidence="2">LMG 31161</strain>
    </source>
</reference>
<evidence type="ECO:0000256" key="1">
    <source>
        <dbReference type="SAM" id="Phobius"/>
    </source>
</evidence>
<dbReference type="Proteomes" id="UP001138708">
    <property type="component" value="Unassembled WGS sequence"/>
</dbReference>
<sequence>MMYYGIDALAHGATAALVALPPALGLFWWMTPLLAGGHRALRPFVATSAAYGVMIAVAGTWAINFERGGFADEAVAGALIGGGIFALIAFLILLALPRRSA</sequence>
<reference evidence="2" key="1">
    <citation type="submission" date="2020-01" db="EMBL/GenBank/DDBJ databases">
        <authorList>
            <person name="Rat A."/>
        </authorList>
    </citation>
    <scope>NUCLEOTIDE SEQUENCE</scope>
    <source>
        <strain evidence="2">LMG 31161</strain>
    </source>
</reference>
<dbReference type="Proteomes" id="UP000746741">
    <property type="component" value="Unassembled WGS sequence"/>
</dbReference>
<evidence type="ECO:0000313" key="4">
    <source>
        <dbReference type="Proteomes" id="UP000746741"/>
    </source>
</evidence>
<protein>
    <submittedName>
        <fullName evidence="2">Uncharacterized protein</fullName>
    </submittedName>
</protein>
<keyword evidence="1" id="KW-0812">Transmembrane</keyword>
<keyword evidence="1" id="KW-1133">Transmembrane helix</keyword>
<feature type="transmembrane region" description="Helical" evidence="1">
    <location>
        <begin position="75"/>
        <end position="96"/>
    </location>
</feature>
<comment type="caution">
    <text evidence="2">The sequence shown here is derived from an EMBL/GenBank/DDBJ whole genome shotgun (WGS) entry which is preliminary data.</text>
</comment>
<evidence type="ECO:0000313" key="5">
    <source>
        <dbReference type="Proteomes" id="UP001138708"/>
    </source>
</evidence>
<reference evidence="3 4" key="2">
    <citation type="submission" date="2020-02" db="EMBL/GenBank/DDBJ databases">
        <authorList>
            <person name="Sun Q."/>
            <person name="Inoue M."/>
        </authorList>
    </citation>
    <scope>NUCLEOTIDE SEQUENCE [LARGE SCALE GENOMIC DNA]</scope>
    <source>
        <strain evidence="3 4">KCTC 22478</strain>
    </source>
</reference>
<dbReference type="EMBL" id="JAAVUP010000002">
    <property type="protein sequence ID" value="NKE16973.1"/>
    <property type="molecule type" value="Genomic_DNA"/>
</dbReference>
<name>A0A9X9WFC6_9PROT</name>
<feature type="transmembrane region" description="Helical" evidence="1">
    <location>
        <begin position="12"/>
        <end position="31"/>
    </location>
</feature>
<gene>
    <name evidence="3" type="ORF">GWK15_08475</name>
    <name evidence="2" type="ORF">GXW75_07245</name>
</gene>
<dbReference type="AlphaFoldDB" id="A0A9X9WFC6"/>
<keyword evidence="4" id="KW-1185">Reference proteome</keyword>
<evidence type="ECO:0000313" key="2">
    <source>
        <dbReference type="EMBL" id="MBR0659036.1"/>
    </source>
</evidence>
<evidence type="ECO:0000313" key="3">
    <source>
        <dbReference type="EMBL" id="NKE16973.1"/>
    </source>
</evidence>
<accession>A0A9X9WFC6</accession>
<keyword evidence="1" id="KW-0472">Membrane</keyword>
<proteinExistence type="predicted"/>
<organism evidence="2 5">
    <name type="scientific">Neoroseomonas oryzicola</name>
    <dbReference type="NCBI Taxonomy" id="535904"/>
    <lineage>
        <taxon>Bacteria</taxon>
        <taxon>Pseudomonadati</taxon>
        <taxon>Pseudomonadota</taxon>
        <taxon>Alphaproteobacteria</taxon>
        <taxon>Acetobacterales</taxon>
        <taxon>Acetobacteraceae</taxon>
        <taxon>Neoroseomonas</taxon>
    </lineage>
</organism>